<gene>
    <name evidence="1" type="ORF">H8K26_08165</name>
</gene>
<dbReference type="Proteomes" id="UP000637632">
    <property type="component" value="Unassembled WGS sequence"/>
</dbReference>
<accession>A0ABR6XGE5</accession>
<reference evidence="1 2" key="1">
    <citation type="submission" date="2020-08" db="EMBL/GenBank/DDBJ databases">
        <title>Novel species isolated from subtropical streams in China.</title>
        <authorList>
            <person name="Lu H."/>
        </authorList>
    </citation>
    <scope>NUCLEOTIDE SEQUENCE [LARGE SCALE GENOMIC DNA]</scope>
    <source>
        <strain evidence="1 2">CCTCC AB 2015119</strain>
    </source>
</reference>
<comment type="caution">
    <text evidence="1">The sequence shown here is derived from an EMBL/GenBank/DDBJ whole genome shotgun (WGS) entry which is preliminary data.</text>
</comment>
<evidence type="ECO:0000313" key="1">
    <source>
        <dbReference type="EMBL" id="MBC3811411.1"/>
    </source>
</evidence>
<name>A0ABR6XGE5_9BURK</name>
<protein>
    <submittedName>
        <fullName evidence="1">DUF1853 family protein</fullName>
    </submittedName>
</protein>
<dbReference type="InterPro" id="IPR015003">
    <property type="entry name" value="DUF1853"/>
</dbReference>
<evidence type="ECO:0000313" key="2">
    <source>
        <dbReference type="Proteomes" id="UP000637632"/>
    </source>
</evidence>
<sequence length="323" mass="36254">MRVYPDYQAQFHQQWGHLNDVHVRSLAWLLSSPDLLDQQSSVWQGAIVAPELPSQSQLERWLTKLDVFPEPLHQALRDAPTKRLGLYAEVLLAFYLADSGELFAHGLQVNDEQARTIGEFDFLVKEGAGLVHWELATKFYLFFSDAASEQSGAPDLFNYLGPNLADTLGAKMKKIVQQQLRLGLHPAAKKLLPFPLLRSQALVKGWLFYRDMDIGRAGSAVDGVSEQHCRGYIWTLRDLQEMPECEGVILQRLAWLAPVQLGSDAVFGKQELLTQIKSHFSISTAPVLLAITVTQNGIAREVCRGMLIPEDWWDRASAATLHP</sequence>
<dbReference type="RefSeq" id="WP_190478659.1">
    <property type="nucleotide sequence ID" value="NZ_JACOFT010000002.1"/>
</dbReference>
<proteinExistence type="predicted"/>
<dbReference type="Pfam" id="PF08907">
    <property type="entry name" value="DUF1853"/>
    <property type="match status" value="1"/>
</dbReference>
<dbReference type="EMBL" id="JACOFT010000002">
    <property type="protein sequence ID" value="MBC3811411.1"/>
    <property type="molecule type" value="Genomic_DNA"/>
</dbReference>
<keyword evidence="2" id="KW-1185">Reference proteome</keyword>
<organism evidence="1 2">
    <name type="scientific">Undibacterium aquatile</name>
    <dbReference type="NCBI Taxonomy" id="1537398"/>
    <lineage>
        <taxon>Bacteria</taxon>
        <taxon>Pseudomonadati</taxon>
        <taxon>Pseudomonadota</taxon>
        <taxon>Betaproteobacteria</taxon>
        <taxon>Burkholderiales</taxon>
        <taxon>Oxalobacteraceae</taxon>
        <taxon>Undibacterium</taxon>
    </lineage>
</organism>